<proteinExistence type="predicted"/>
<dbReference type="EMBL" id="REGN01008713">
    <property type="protein sequence ID" value="RNA02921.1"/>
    <property type="molecule type" value="Genomic_DNA"/>
</dbReference>
<feature type="region of interest" description="Disordered" evidence="1">
    <location>
        <begin position="114"/>
        <end position="139"/>
    </location>
</feature>
<name>A0A3M7PW11_BRAPC</name>
<dbReference type="AlphaFoldDB" id="A0A3M7PW11"/>
<feature type="compositionally biased region" description="Polar residues" evidence="1">
    <location>
        <begin position="224"/>
        <end position="234"/>
    </location>
</feature>
<feature type="region of interest" description="Disordered" evidence="1">
    <location>
        <begin position="79"/>
        <end position="99"/>
    </location>
</feature>
<dbReference type="Proteomes" id="UP000276133">
    <property type="component" value="Unassembled WGS sequence"/>
</dbReference>
<dbReference type="OrthoDB" id="202825at2759"/>
<keyword evidence="3" id="KW-1185">Reference proteome</keyword>
<reference evidence="2 3" key="1">
    <citation type="journal article" date="2018" name="Sci. Rep.">
        <title>Genomic signatures of local adaptation to the degree of environmental predictability in rotifers.</title>
        <authorList>
            <person name="Franch-Gras L."/>
            <person name="Hahn C."/>
            <person name="Garcia-Roger E.M."/>
            <person name="Carmona M.J."/>
            <person name="Serra M."/>
            <person name="Gomez A."/>
        </authorList>
    </citation>
    <scope>NUCLEOTIDE SEQUENCE [LARGE SCALE GENOMIC DNA]</scope>
    <source>
        <strain evidence="2">HYR1</strain>
    </source>
</reference>
<evidence type="ECO:0000313" key="2">
    <source>
        <dbReference type="EMBL" id="RNA02921.1"/>
    </source>
</evidence>
<gene>
    <name evidence="2" type="ORF">BpHYR1_020803</name>
</gene>
<evidence type="ECO:0000256" key="1">
    <source>
        <dbReference type="SAM" id="MobiDB-lite"/>
    </source>
</evidence>
<accession>A0A3M7PW11</accession>
<protein>
    <submittedName>
        <fullName evidence="2">Tubulin polyglutamylase TTLL7 isoform X1</fullName>
    </submittedName>
</protein>
<feature type="region of interest" description="Disordered" evidence="1">
    <location>
        <begin position="218"/>
        <end position="247"/>
    </location>
</feature>
<organism evidence="2 3">
    <name type="scientific">Brachionus plicatilis</name>
    <name type="common">Marine rotifer</name>
    <name type="synonym">Brachionus muelleri</name>
    <dbReference type="NCBI Taxonomy" id="10195"/>
    <lineage>
        <taxon>Eukaryota</taxon>
        <taxon>Metazoa</taxon>
        <taxon>Spiralia</taxon>
        <taxon>Gnathifera</taxon>
        <taxon>Rotifera</taxon>
        <taxon>Eurotatoria</taxon>
        <taxon>Monogononta</taxon>
        <taxon>Pseudotrocha</taxon>
        <taxon>Ploima</taxon>
        <taxon>Brachionidae</taxon>
        <taxon>Brachionus</taxon>
    </lineage>
</organism>
<evidence type="ECO:0000313" key="3">
    <source>
        <dbReference type="Proteomes" id="UP000276133"/>
    </source>
</evidence>
<feature type="compositionally biased region" description="Basic and acidic residues" evidence="1">
    <location>
        <begin position="114"/>
        <end position="125"/>
    </location>
</feature>
<comment type="caution">
    <text evidence="2">The sequence shown here is derived from an EMBL/GenBank/DDBJ whole genome shotgun (WGS) entry which is preliminary data.</text>
</comment>
<dbReference type="PROSITE" id="PS51257">
    <property type="entry name" value="PROKAR_LIPOPROTEIN"/>
    <property type="match status" value="1"/>
</dbReference>
<sequence length="448" mass="52687">MEDSKLFNFSWFVLKELTRFWSMHQSTSCSCCCSKCLIKKLLFEDELLYELAECDDEFYDESDYDQYKKINEYLKDDYITSDTEESQPNSDNEENEYHHSRHHDVYYQNHYHKHNLDPETDRPSETRSTSVDSFRNRNEEINDENLTDLKLNSGKRISVKSLVQTENIKQNRVNTLLNSVINTKISKPLGRKSTELEHKTSEIANANRTEQLELLKQMRRHQNKQSIASTSNPLKSRDSHPEQDDLSNNNISTLTIACLKLLNQLEIKFPGKTNQQTRNILQKIYSKLDSYKPKLADYWMVKLDDSKRTKIINIVKSNVIVILQKVFMVDSVENLRIYKIFIKLFNRLLWMHGQGLWNCFGSSNSTWESIFNKSSFQISENELKCCYRVVELCKDCVIIVYQYAFENKPNYEKRDSTLNQSSKYRAISLTSSNLSLAKNSFRIKLAFN</sequence>